<dbReference type="SUPFAM" id="SSF49599">
    <property type="entry name" value="TRAF domain-like"/>
    <property type="match status" value="1"/>
</dbReference>
<comment type="caution">
    <text evidence="10">The sequence shown here is derived from an EMBL/GenBank/DDBJ whole genome shotgun (WGS) entry which is preliminary data.</text>
</comment>
<dbReference type="PANTHER" id="PTHR24006:SF644">
    <property type="entry name" value="UBIQUITIN CARBOXYL-TERMINAL HYDROLASE 7"/>
    <property type="match status" value="1"/>
</dbReference>
<evidence type="ECO:0000256" key="5">
    <source>
        <dbReference type="ARBA" id="ARBA00022786"/>
    </source>
</evidence>
<dbReference type="GO" id="GO:0031647">
    <property type="term" value="P:regulation of protein stability"/>
    <property type="evidence" value="ECO:0007669"/>
    <property type="project" value="TreeGrafter"/>
</dbReference>
<dbReference type="EMBL" id="ALIE01000048">
    <property type="protein sequence ID" value="EJS44122.1"/>
    <property type="molecule type" value="Genomic_DNA"/>
</dbReference>
<dbReference type="GO" id="GO:0004843">
    <property type="term" value="F:cysteine-type deubiquitinase activity"/>
    <property type="evidence" value="ECO:0007669"/>
    <property type="project" value="UniProtKB-EC"/>
</dbReference>
<feature type="domain" description="USP" evidence="9">
    <location>
        <begin position="205"/>
        <end position="536"/>
    </location>
</feature>
<dbReference type="PROSITE" id="PS50235">
    <property type="entry name" value="USP_3"/>
    <property type="match status" value="1"/>
</dbReference>
<evidence type="ECO:0000256" key="6">
    <source>
        <dbReference type="ARBA" id="ARBA00022801"/>
    </source>
</evidence>
<dbReference type="PANTHER" id="PTHR24006">
    <property type="entry name" value="UBIQUITIN CARBOXYL-TERMINAL HYDROLASE"/>
    <property type="match status" value="1"/>
</dbReference>
<dbReference type="GO" id="GO:0016579">
    <property type="term" value="P:protein deubiquitination"/>
    <property type="evidence" value="ECO:0007669"/>
    <property type="project" value="InterPro"/>
</dbReference>
<dbReference type="Pfam" id="PF00443">
    <property type="entry name" value="UCH"/>
    <property type="match status" value="1"/>
</dbReference>
<dbReference type="Pfam" id="PF14533">
    <property type="entry name" value="USP7_C2"/>
    <property type="match status" value="1"/>
</dbReference>
<evidence type="ECO:0000313" key="11">
    <source>
        <dbReference type="Proteomes" id="UP000006968"/>
    </source>
</evidence>
<organism evidence="10 11">
    <name type="scientific">Saccharomyces arboricola (strain H-6 / AS 2.3317 / CBS 10644)</name>
    <name type="common">Yeast</name>
    <dbReference type="NCBI Taxonomy" id="1160507"/>
    <lineage>
        <taxon>Eukaryota</taxon>
        <taxon>Fungi</taxon>
        <taxon>Dikarya</taxon>
        <taxon>Ascomycota</taxon>
        <taxon>Saccharomycotina</taxon>
        <taxon>Saccharomycetes</taxon>
        <taxon>Saccharomycetales</taxon>
        <taxon>Saccharomycetaceae</taxon>
        <taxon>Saccharomyces</taxon>
    </lineage>
</organism>
<dbReference type="EC" id="3.4.19.12" evidence="3"/>
<evidence type="ECO:0000256" key="1">
    <source>
        <dbReference type="ARBA" id="ARBA00000707"/>
    </source>
</evidence>
<evidence type="ECO:0000256" key="7">
    <source>
        <dbReference type="ARBA" id="ARBA00022807"/>
    </source>
</evidence>
<evidence type="ECO:0000259" key="9">
    <source>
        <dbReference type="PROSITE" id="PS50235"/>
    </source>
</evidence>
<dbReference type="InterPro" id="IPR018200">
    <property type="entry name" value="USP_CS"/>
</dbReference>
<dbReference type="InterPro" id="IPR024729">
    <property type="entry name" value="USP7_ICP0-binding_dom"/>
</dbReference>
<proteinExistence type="inferred from homology"/>
<evidence type="ECO:0000256" key="4">
    <source>
        <dbReference type="ARBA" id="ARBA00022670"/>
    </source>
</evidence>
<dbReference type="PROSITE" id="PS50144">
    <property type="entry name" value="MATH"/>
    <property type="match status" value="1"/>
</dbReference>
<dbReference type="SUPFAM" id="SSF54001">
    <property type="entry name" value="Cysteine proteinases"/>
    <property type="match status" value="1"/>
</dbReference>
<dbReference type="InterPro" id="IPR008974">
    <property type="entry name" value="TRAF-like"/>
</dbReference>
<name>J8LPW5_SACAR</name>
<dbReference type="AlphaFoldDB" id="J8LPW5"/>
<evidence type="ECO:0000313" key="10">
    <source>
        <dbReference type="EMBL" id="EJS44122.1"/>
    </source>
</evidence>
<evidence type="ECO:0000256" key="3">
    <source>
        <dbReference type="ARBA" id="ARBA00012759"/>
    </source>
</evidence>
<dbReference type="Proteomes" id="UP000006968">
    <property type="component" value="Chromosome IV"/>
</dbReference>
<dbReference type="SMART" id="SM00061">
    <property type="entry name" value="MATH"/>
    <property type="match status" value="1"/>
</dbReference>
<feature type="domain" description="MATH" evidence="8">
    <location>
        <begin position="39"/>
        <end position="179"/>
    </location>
</feature>
<dbReference type="HOGENOM" id="CLU_003532_2_1_1"/>
<evidence type="ECO:0000259" key="8">
    <source>
        <dbReference type="PROSITE" id="PS50144"/>
    </source>
</evidence>
<dbReference type="PROSITE" id="PS00973">
    <property type="entry name" value="USP_2"/>
    <property type="match status" value="1"/>
</dbReference>
<dbReference type="Gene3D" id="3.10.20.90">
    <property type="entry name" value="Phosphatidylinositol 3-kinase Catalytic Subunit, Chain A, domain 1"/>
    <property type="match status" value="1"/>
</dbReference>
<keyword evidence="5" id="KW-0833">Ubl conjugation pathway</keyword>
<dbReference type="CDD" id="cd03775">
    <property type="entry name" value="MATH_Ubp21p"/>
    <property type="match status" value="1"/>
</dbReference>
<dbReference type="InterPro" id="IPR038765">
    <property type="entry name" value="Papain-like_cys_pep_sf"/>
</dbReference>
<dbReference type="InterPro" id="IPR029346">
    <property type="entry name" value="USP_C"/>
</dbReference>
<protein>
    <recommendedName>
        <fullName evidence="3">ubiquitinyl hydrolase 1</fullName>
        <ecNumber evidence="3">3.4.19.12</ecNumber>
    </recommendedName>
</protein>
<dbReference type="Pfam" id="PF12436">
    <property type="entry name" value="USP7_ICP0_bdg"/>
    <property type="match status" value="1"/>
</dbReference>
<dbReference type="PROSITE" id="PS00972">
    <property type="entry name" value="USP_1"/>
    <property type="match status" value="1"/>
</dbReference>
<comment type="catalytic activity">
    <reaction evidence="1">
        <text>Thiol-dependent hydrolysis of ester, thioester, amide, peptide and isopeptide bonds formed by the C-terminal Gly of ubiquitin (a 76-residue protein attached to proteins as an intracellular targeting signal).</text>
        <dbReference type="EC" id="3.4.19.12"/>
    </reaction>
</comment>
<dbReference type="Pfam" id="PF22486">
    <property type="entry name" value="MATH_2"/>
    <property type="match status" value="1"/>
</dbReference>
<keyword evidence="11" id="KW-1185">Reference proteome</keyword>
<dbReference type="CDD" id="cd02659">
    <property type="entry name" value="peptidase_C19C"/>
    <property type="match status" value="1"/>
</dbReference>
<sequence>MSAGEELGSIGTVSHGTPINKDIDSILPQFDEEVETLLEDSFTWNIPDWNELTNPKYNSPRFKIGDFEWDILLFPQGNHNKGVAVYLEPHPEEKLDETTGEMVPVDPDWYCCVQFAIGISRPGKDDSINLINKSHHRFNALDTDWGFANLIDLNNLKHPSKGRPLSFLDEGSLNVTAFVRILKDPTGVLWHNFLNYDSKKVTGYVGFRNQGATCYLNSLLQSYFFTKYFRKLVYEIPTEHESPNNSVPLALQRAFYQLQVSDIPLDTLELTRSFGWDTAESFTQHDVQELNRILMDRLENNMKGTPVEGKLNEIFVGRMKSYIKCVNVDYESARVEDFWDLQLNVKNFKNLQESFDNYIEMELMNGENQYAAQDYGLQDAQKGVIFESFPPVLHLQLKRFEYDFNYDQMVKVNDKYEFPETIDLSPFVDKEVLTQTLNSEDKDRNPYIYNLHGVLVHSGDISTGHYYTLIKPGVEDQWYRFDDERVWRVTKKQVFQENFGCDRLPDEKVRTMTREDYQNYIIQRHTSAYMLVYIRQEQEQDLLRPVVESDVPKHVITRVKEEIKERETREKETREAHLYVTLRLHSMKEFIHYEGFDYFAHDGFRLFAEELNDSNLQQINLKVLRTTKLSDIFASIKDTMNIPNERDVKYWKMDYRRNNTLRLTQSIRFDSVNITLQEALKKEKKRTLDTQYAEEGVASTDEENKTPLETVSFLDLFIEEPYLELQFLNKLKEASLISKVQLDDELISDIRTNLPKLIEGGIEPIFSTENNSILLFVKKYDPYTQKLLGFGHFAVNQLQQLTDLSAVIEKSIGGTSNENLAFYEEVQPGTINEIYMKETIYDADIDTGDIISFEVPTAVLPDVFPIYATIKDFYSYLRYRVKLKFSRFDGSSEEYGVSNAIPETFEFWISAYTSYDDLARVVSKFARVEPEYLKIFALYSNGRFVLKSNSLLNDYLLKDFNCDQIPPFAFEVLSVPLKELERLRPVKLYWLKNSYIHYQCFEFEVANDYTESQFLEKVQQKIGFTDDEKENILLWTNSNFQFQGLLSDQNTFKDVSKNCLLFGRILPEESKLFKELNHLENVQESSLEDFMDDDNVTDRPIDDEQDLGMATESSKDIKGRIVVVQQYFKDLENRHGISFLFNLIPEEPFPKTKDRLHAKFGLGQKEFSKIKLSVGYSTEEGTVFRALQGFSDDELEKIILYDIMSNLDYIYMDHPDRLRSHSSYDRPMIIKN</sequence>
<comment type="similarity">
    <text evidence="2">Belongs to the peptidase C19 family.</text>
</comment>
<dbReference type="GO" id="GO:0005829">
    <property type="term" value="C:cytosol"/>
    <property type="evidence" value="ECO:0007669"/>
    <property type="project" value="TreeGrafter"/>
</dbReference>
<dbReference type="InterPro" id="IPR001394">
    <property type="entry name" value="Peptidase_C19_UCH"/>
</dbReference>
<dbReference type="GO" id="GO:0005634">
    <property type="term" value="C:nucleus"/>
    <property type="evidence" value="ECO:0007669"/>
    <property type="project" value="TreeGrafter"/>
</dbReference>
<dbReference type="FunFam" id="3.90.70.10:FF:000044">
    <property type="entry name" value="Ubiquitin carboxyl-terminal hydrolase 13"/>
    <property type="match status" value="1"/>
</dbReference>
<keyword evidence="4" id="KW-0645">Protease</keyword>
<dbReference type="Gene3D" id="2.60.210.10">
    <property type="entry name" value="Apoptosis, Tumor Necrosis Factor Receptor Associated Protein 2, Chain A"/>
    <property type="match status" value="1"/>
</dbReference>
<dbReference type="OrthoDB" id="289038at2759"/>
<dbReference type="GO" id="GO:0006508">
    <property type="term" value="P:proteolysis"/>
    <property type="evidence" value="ECO:0007669"/>
    <property type="project" value="UniProtKB-KW"/>
</dbReference>
<dbReference type="InterPro" id="IPR002083">
    <property type="entry name" value="MATH/TRAF_dom"/>
</dbReference>
<keyword evidence="7" id="KW-0788">Thiol protease</keyword>
<reference evidence="10 11" key="1">
    <citation type="journal article" date="2013" name="BMC Genomics">
        <title>High quality de novo sequencing and assembly of the Saccharomyces arboricolus genome.</title>
        <authorList>
            <person name="Liti G."/>
            <person name="Nguyen Ba A.N."/>
            <person name="Blythe M."/>
            <person name="Mueller C.A."/>
            <person name="Bergstroem A."/>
            <person name="Cubillos F.A."/>
            <person name="Dafhnis-Calas F."/>
            <person name="Khoshraftar S."/>
            <person name="Malla S."/>
            <person name="Mehta N."/>
            <person name="Siow C.C."/>
            <person name="Warringer J."/>
            <person name="Moses A.M."/>
            <person name="Louis E.J."/>
            <person name="Nieduszynski C.A."/>
        </authorList>
    </citation>
    <scope>NUCLEOTIDE SEQUENCE [LARGE SCALE GENOMIC DNA]</scope>
    <source>
        <strain evidence="11">H-6 / AS 2.3317 / CBS 10644</strain>
    </source>
</reference>
<gene>
    <name evidence="10" type="ORF">SU7_0776</name>
</gene>
<keyword evidence="6" id="KW-0378">Hydrolase</keyword>
<dbReference type="InterPro" id="IPR028889">
    <property type="entry name" value="USP"/>
</dbReference>
<dbReference type="FunFam" id="2.60.210.10:FF:000016">
    <property type="entry name" value="Ubiquitin-specific protease"/>
    <property type="match status" value="1"/>
</dbReference>
<evidence type="ECO:0000256" key="2">
    <source>
        <dbReference type="ARBA" id="ARBA00009085"/>
    </source>
</evidence>
<dbReference type="InterPro" id="IPR050164">
    <property type="entry name" value="Peptidase_C19"/>
</dbReference>
<dbReference type="Gene3D" id="3.90.70.10">
    <property type="entry name" value="Cysteine proteinases"/>
    <property type="match status" value="1"/>
</dbReference>
<accession>J8LPW5</accession>